<reference evidence="3" key="1">
    <citation type="submission" date="2016-10" db="EMBL/GenBank/DDBJ databases">
        <authorList>
            <person name="Varghese N."/>
            <person name="Submissions S."/>
        </authorList>
    </citation>
    <scope>NUCLEOTIDE SEQUENCE [LARGE SCALE GENOMIC DNA]</scope>
    <source>
        <strain evidence="3">DSM 45079</strain>
    </source>
</reference>
<accession>A0A1H2KPF7</accession>
<keyword evidence="1" id="KW-0472">Membrane</keyword>
<name>A0A1H2KPF7_9ACTN</name>
<evidence type="ECO:0000313" key="2">
    <source>
        <dbReference type="EMBL" id="SDU70348.1"/>
    </source>
</evidence>
<protein>
    <recommendedName>
        <fullName evidence="4">PH domain-containing protein</fullName>
    </recommendedName>
</protein>
<keyword evidence="3" id="KW-1185">Reference proteome</keyword>
<gene>
    <name evidence="2" type="ORF">SAMN04488563_4068</name>
</gene>
<keyword evidence="1" id="KW-0812">Transmembrane</keyword>
<feature type="transmembrane region" description="Helical" evidence="1">
    <location>
        <begin position="43"/>
        <end position="61"/>
    </location>
</feature>
<dbReference type="AlphaFoldDB" id="A0A1H2KPF7"/>
<sequence length="195" mass="20780">MNGAVDLELRPSARRVRTVMVTAGLVFGMLVLVATAAGGLPGLLLSLALCAAGLFLGYAYLRRARIVVTATDIAVTGFRTRRLPLSEVTTVVRASVVPARGPVAPTLFLRGAGDRVVLRIRADYYETGDLDQLVRRIGRPAIEHDRPMTAAQLAAEHPGIVPWVERRPIAFSFAVGFGMVVLVILIAAVIVALSA</sequence>
<organism evidence="2 3">
    <name type="scientific">Jiangella alkaliphila</name>
    <dbReference type="NCBI Taxonomy" id="419479"/>
    <lineage>
        <taxon>Bacteria</taxon>
        <taxon>Bacillati</taxon>
        <taxon>Actinomycetota</taxon>
        <taxon>Actinomycetes</taxon>
        <taxon>Jiangellales</taxon>
        <taxon>Jiangellaceae</taxon>
        <taxon>Jiangella</taxon>
    </lineage>
</organism>
<evidence type="ECO:0000313" key="3">
    <source>
        <dbReference type="Proteomes" id="UP000182977"/>
    </source>
</evidence>
<dbReference type="EMBL" id="LT629791">
    <property type="protein sequence ID" value="SDU70348.1"/>
    <property type="molecule type" value="Genomic_DNA"/>
</dbReference>
<dbReference type="STRING" id="419479.SAMN04488563_4068"/>
<evidence type="ECO:0008006" key="4">
    <source>
        <dbReference type="Google" id="ProtNLM"/>
    </source>
</evidence>
<keyword evidence="1" id="KW-1133">Transmembrane helix</keyword>
<evidence type="ECO:0000256" key="1">
    <source>
        <dbReference type="SAM" id="Phobius"/>
    </source>
</evidence>
<dbReference type="RefSeq" id="WP_052762528.1">
    <property type="nucleotide sequence ID" value="NZ_KQ061231.1"/>
</dbReference>
<dbReference type="OrthoDB" id="3432359at2"/>
<proteinExistence type="predicted"/>
<feature type="transmembrane region" description="Helical" evidence="1">
    <location>
        <begin position="19"/>
        <end position="37"/>
    </location>
</feature>
<feature type="transmembrane region" description="Helical" evidence="1">
    <location>
        <begin position="169"/>
        <end position="193"/>
    </location>
</feature>
<dbReference type="Proteomes" id="UP000182977">
    <property type="component" value="Chromosome I"/>
</dbReference>